<evidence type="ECO:0000313" key="2">
    <source>
        <dbReference type="Proteomes" id="UP000187266"/>
    </source>
</evidence>
<reference evidence="1 2" key="1">
    <citation type="submission" date="2017-01" db="EMBL/GenBank/DDBJ databases">
        <title>Genomic analysis of Xuhuaishuia manganoxidans DY6-4.</title>
        <authorList>
            <person name="Wang X."/>
        </authorList>
    </citation>
    <scope>NUCLEOTIDE SEQUENCE [LARGE SCALE GENOMIC DNA]</scope>
    <source>
        <strain evidence="1 2">DY6-4</strain>
    </source>
</reference>
<dbReference type="STRING" id="1267768.BV394_03205"/>
<sequence length="117" mass="12848">MIQEGVTSETVVVEADGAILRGLDKVSGETTDIPFAVGETRAFGYLTVTLDECRYPQDDPSSNAYAFLTVSEESDDNKQWFRGWMIANAPALNPLDHPRYDVWVLRCRTEATSGSGG</sequence>
<name>A0A1U7DLT2_9RHOB</name>
<dbReference type="Proteomes" id="UP000187266">
    <property type="component" value="Chromosome"/>
</dbReference>
<organism evidence="1 2">
    <name type="scientific">Brevirhabdus pacifica</name>
    <dbReference type="NCBI Taxonomy" id="1267768"/>
    <lineage>
        <taxon>Bacteria</taxon>
        <taxon>Pseudomonadati</taxon>
        <taxon>Pseudomonadota</taxon>
        <taxon>Alphaproteobacteria</taxon>
        <taxon>Rhodobacterales</taxon>
        <taxon>Paracoccaceae</taxon>
        <taxon>Brevirhabdus</taxon>
    </lineage>
</organism>
<dbReference type="Pfam" id="PF09923">
    <property type="entry name" value="DUF2155"/>
    <property type="match status" value="1"/>
</dbReference>
<protein>
    <recommendedName>
        <fullName evidence="3">DUF2155 domain-containing protein</fullName>
    </recommendedName>
</protein>
<dbReference type="OrthoDB" id="9810376at2"/>
<evidence type="ECO:0000313" key="1">
    <source>
        <dbReference type="EMBL" id="APX90932.1"/>
    </source>
</evidence>
<dbReference type="AlphaFoldDB" id="A0A1U7DLT2"/>
<dbReference type="InterPro" id="IPR019225">
    <property type="entry name" value="DUF2155"/>
</dbReference>
<dbReference type="EMBL" id="CP019124">
    <property type="protein sequence ID" value="APX90932.1"/>
    <property type="molecule type" value="Genomic_DNA"/>
</dbReference>
<gene>
    <name evidence="1" type="ORF">BV394_03205</name>
</gene>
<keyword evidence="2" id="KW-1185">Reference proteome</keyword>
<proteinExistence type="predicted"/>
<accession>A0A1U7DLT2</accession>
<evidence type="ECO:0008006" key="3">
    <source>
        <dbReference type="Google" id="ProtNLM"/>
    </source>
</evidence>